<feature type="coiled-coil region" evidence="1">
    <location>
        <begin position="42"/>
        <end position="69"/>
    </location>
</feature>
<name>A0AA85K3K4_TRIRE</name>
<evidence type="ECO:0000313" key="2">
    <source>
        <dbReference type="Proteomes" id="UP000050795"/>
    </source>
</evidence>
<evidence type="ECO:0000256" key="1">
    <source>
        <dbReference type="SAM" id="Coils"/>
    </source>
</evidence>
<keyword evidence="2" id="KW-1185">Reference proteome</keyword>
<dbReference type="AlphaFoldDB" id="A0AA85K3K4"/>
<reference evidence="3" key="2">
    <citation type="submission" date="2023-11" db="UniProtKB">
        <authorList>
            <consortium name="WormBaseParasite"/>
        </authorList>
    </citation>
    <scope>IDENTIFICATION</scope>
</reference>
<reference evidence="2" key="1">
    <citation type="submission" date="2022-06" db="EMBL/GenBank/DDBJ databases">
        <authorList>
            <person name="Berger JAMES D."/>
            <person name="Berger JAMES D."/>
        </authorList>
    </citation>
    <scope>NUCLEOTIDE SEQUENCE [LARGE SCALE GENOMIC DNA]</scope>
</reference>
<accession>A0AA85K3K4</accession>
<organism evidence="2 3">
    <name type="scientific">Trichobilharzia regenti</name>
    <name type="common">Nasal bird schistosome</name>
    <dbReference type="NCBI Taxonomy" id="157069"/>
    <lineage>
        <taxon>Eukaryota</taxon>
        <taxon>Metazoa</taxon>
        <taxon>Spiralia</taxon>
        <taxon>Lophotrochozoa</taxon>
        <taxon>Platyhelminthes</taxon>
        <taxon>Trematoda</taxon>
        <taxon>Digenea</taxon>
        <taxon>Strigeidida</taxon>
        <taxon>Schistosomatoidea</taxon>
        <taxon>Schistosomatidae</taxon>
        <taxon>Trichobilharzia</taxon>
    </lineage>
</organism>
<dbReference type="WBParaSite" id="TREG1_52480.1">
    <property type="protein sequence ID" value="TREG1_52480.1"/>
    <property type="gene ID" value="TREG1_52480"/>
</dbReference>
<dbReference type="Proteomes" id="UP000050795">
    <property type="component" value="Unassembled WGS sequence"/>
</dbReference>
<evidence type="ECO:0000313" key="3">
    <source>
        <dbReference type="WBParaSite" id="TREG1_52480.1"/>
    </source>
</evidence>
<protein>
    <submittedName>
        <fullName evidence="3">Uncharacterized protein</fullName>
    </submittedName>
</protein>
<keyword evidence="1" id="KW-0175">Coiled coil</keyword>
<sequence length="127" mass="14735">MLNCSRKREANARLNGSVYRKSIHKPMFGFAIILLYVSKRLVKCFSNRAQKLSSIKENLRQEVRHVREALESNNCLNKLIRKYVGKYKNEINNSSNDSDNNNNINDDMHVKHARIVITPIIGNLNHQ</sequence>
<proteinExistence type="predicted"/>